<reference evidence="8" key="1">
    <citation type="journal article" date="2019" name="Int. J. Syst. Evol. Microbiol.">
        <title>The Global Catalogue of Microorganisms (GCM) 10K type strain sequencing project: providing services to taxonomists for standard genome sequencing and annotation.</title>
        <authorList>
            <consortium name="The Broad Institute Genomics Platform"/>
            <consortium name="The Broad Institute Genome Sequencing Center for Infectious Disease"/>
            <person name="Wu L."/>
            <person name="Ma J."/>
        </authorList>
    </citation>
    <scope>NUCLEOTIDE SEQUENCE [LARGE SCALE GENOMIC DNA]</scope>
    <source>
        <strain evidence="8">CCUG 61948</strain>
    </source>
</reference>
<name>A0ABW3B935_9FLAO</name>
<dbReference type="RefSeq" id="WP_379936559.1">
    <property type="nucleotide sequence ID" value="NZ_JBHTHY010000027.1"/>
</dbReference>
<evidence type="ECO:0000256" key="2">
    <source>
        <dbReference type="ARBA" id="ARBA00023015"/>
    </source>
</evidence>
<dbReference type="InterPro" id="IPR013324">
    <property type="entry name" value="RNA_pol_sigma_r3/r4-like"/>
</dbReference>
<comment type="similarity">
    <text evidence="1">Belongs to the sigma-70 factor family. ECF subfamily.</text>
</comment>
<protein>
    <submittedName>
        <fullName evidence="7">RNA polymerase sigma factor</fullName>
    </submittedName>
</protein>
<dbReference type="PANTHER" id="PTHR43133">
    <property type="entry name" value="RNA POLYMERASE ECF-TYPE SIGMA FACTO"/>
    <property type="match status" value="1"/>
</dbReference>
<accession>A0ABW3B935</accession>
<keyword evidence="8" id="KW-1185">Reference proteome</keyword>
<evidence type="ECO:0000313" key="8">
    <source>
        <dbReference type="Proteomes" id="UP001597012"/>
    </source>
</evidence>
<feature type="domain" description="RNA polymerase sigma-70 region 2" evidence="5">
    <location>
        <begin position="14"/>
        <end position="78"/>
    </location>
</feature>
<dbReference type="PANTHER" id="PTHR43133:SF45">
    <property type="entry name" value="RNA POLYMERASE ECF-TYPE SIGMA FACTOR"/>
    <property type="match status" value="1"/>
</dbReference>
<dbReference type="Pfam" id="PF04542">
    <property type="entry name" value="Sigma70_r2"/>
    <property type="match status" value="1"/>
</dbReference>
<gene>
    <name evidence="7" type="ORF">ACFQZJ_19015</name>
</gene>
<keyword evidence="4" id="KW-0804">Transcription</keyword>
<dbReference type="InterPro" id="IPR036388">
    <property type="entry name" value="WH-like_DNA-bd_sf"/>
</dbReference>
<dbReference type="InterPro" id="IPR039425">
    <property type="entry name" value="RNA_pol_sigma-70-like"/>
</dbReference>
<dbReference type="Pfam" id="PF08281">
    <property type="entry name" value="Sigma70_r4_2"/>
    <property type="match status" value="1"/>
</dbReference>
<dbReference type="EMBL" id="JBHTHY010000027">
    <property type="protein sequence ID" value="MFD0799569.1"/>
    <property type="molecule type" value="Genomic_DNA"/>
</dbReference>
<dbReference type="SUPFAM" id="SSF88659">
    <property type="entry name" value="Sigma3 and sigma4 domains of RNA polymerase sigma factors"/>
    <property type="match status" value="1"/>
</dbReference>
<keyword evidence="3" id="KW-0731">Sigma factor</keyword>
<keyword evidence="2" id="KW-0805">Transcription regulation</keyword>
<dbReference type="InterPro" id="IPR014284">
    <property type="entry name" value="RNA_pol_sigma-70_dom"/>
</dbReference>
<dbReference type="Gene3D" id="1.10.1740.10">
    <property type="match status" value="1"/>
</dbReference>
<evidence type="ECO:0000259" key="6">
    <source>
        <dbReference type="Pfam" id="PF08281"/>
    </source>
</evidence>
<feature type="domain" description="RNA polymerase sigma factor 70 region 4 type 2" evidence="6">
    <location>
        <begin position="113"/>
        <end position="160"/>
    </location>
</feature>
<comment type="caution">
    <text evidence="7">The sequence shown here is derived from an EMBL/GenBank/DDBJ whole genome shotgun (WGS) entry which is preliminary data.</text>
</comment>
<evidence type="ECO:0000313" key="7">
    <source>
        <dbReference type="EMBL" id="MFD0799569.1"/>
    </source>
</evidence>
<dbReference type="NCBIfam" id="TIGR02937">
    <property type="entry name" value="sigma70-ECF"/>
    <property type="match status" value="1"/>
</dbReference>
<dbReference type="SUPFAM" id="SSF88946">
    <property type="entry name" value="Sigma2 domain of RNA polymerase sigma factors"/>
    <property type="match status" value="1"/>
</dbReference>
<organism evidence="7 8">
    <name type="scientific">Maribacter chungangensis</name>
    <dbReference type="NCBI Taxonomy" id="1069117"/>
    <lineage>
        <taxon>Bacteria</taxon>
        <taxon>Pseudomonadati</taxon>
        <taxon>Bacteroidota</taxon>
        <taxon>Flavobacteriia</taxon>
        <taxon>Flavobacteriales</taxon>
        <taxon>Flavobacteriaceae</taxon>
        <taxon>Maribacter</taxon>
    </lineage>
</organism>
<evidence type="ECO:0000256" key="3">
    <source>
        <dbReference type="ARBA" id="ARBA00023082"/>
    </source>
</evidence>
<dbReference type="InterPro" id="IPR013249">
    <property type="entry name" value="RNA_pol_sigma70_r4_t2"/>
</dbReference>
<dbReference type="InterPro" id="IPR013325">
    <property type="entry name" value="RNA_pol_sigma_r2"/>
</dbReference>
<dbReference type="InterPro" id="IPR007627">
    <property type="entry name" value="RNA_pol_sigma70_r2"/>
</dbReference>
<dbReference type="Proteomes" id="UP001597012">
    <property type="component" value="Unassembled WGS sequence"/>
</dbReference>
<evidence type="ECO:0000256" key="4">
    <source>
        <dbReference type="ARBA" id="ARBA00023163"/>
    </source>
</evidence>
<proteinExistence type="inferred from homology"/>
<evidence type="ECO:0000259" key="5">
    <source>
        <dbReference type="Pfam" id="PF04542"/>
    </source>
</evidence>
<sequence>MKNQQETLFLTALEQHQEKLFRICSIYAKDDDDAKDLFQEILVHVWKAMGTFKGDAAISTWMYRIALNVCLRFKSKHTKNQHRFIRLDSIVIANYDSVDYREDKNEKLHKLRICVKTLNEADKAIVALYLEGLAYREISTILGLSENHIAVKVKRIKSKLLNCINENS</sequence>
<dbReference type="Gene3D" id="1.10.10.10">
    <property type="entry name" value="Winged helix-like DNA-binding domain superfamily/Winged helix DNA-binding domain"/>
    <property type="match status" value="1"/>
</dbReference>
<evidence type="ECO:0000256" key="1">
    <source>
        <dbReference type="ARBA" id="ARBA00010641"/>
    </source>
</evidence>